<proteinExistence type="predicted"/>
<dbReference type="EMBL" id="JAJNOR010000005">
    <property type="protein sequence ID" value="MCD2492751.1"/>
    <property type="molecule type" value="Genomic_DNA"/>
</dbReference>
<reference evidence="2 3" key="1">
    <citation type="submission" date="2021-11" db="EMBL/GenBank/DDBJ databases">
        <title>Lacrimispora sp. nov. NSJ-141 isolated from human feces.</title>
        <authorList>
            <person name="Abdugheni R."/>
        </authorList>
    </citation>
    <scope>NUCLEOTIDE SEQUENCE [LARGE SCALE GENOMIC DNA]</scope>
    <source>
        <strain evidence="2 3">NSJ-141</strain>
    </source>
</reference>
<evidence type="ECO:0000313" key="3">
    <source>
        <dbReference type="Proteomes" id="UP001299265"/>
    </source>
</evidence>
<protein>
    <submittedName>
        <fullName evidence="2">Uncharacterized protein</fullName>
    </submittedName>
</protein>
<dbReference type="RefSeq" id="WP_231062637.1">
    <property type="nucleotide sequence ID" value="NZ_JAJNOR010000005.1"/>
</dbReference>
<keyword evidence="3" id="KW-1185">Reference proteome</keyword>
<dbReference type="Proteomes" id="UP001299265">
    <property type="component" value="Unassembled WGS sequence"/>
</dbReference>
<feature type="region of interest" description="Disordered" evidence="1">
    <location>
        <begin position="101"/>
        <end position="122"/>
    </location>
</feature>
<sequence>MNYIAEMKAFYDRLELNPQPAPVIALWHALMSIANKAGWPDMFTVASSVLGLRAGLNAQAIKRARNQLAQNGYISWQPRGGNLSAMYHIQSLVVQNDTKNVPQSEPQVVPQSGPQSEPQVVPQSVPINKHKLKQIQKKDSNESKEKFTPPTVDEVRAYCVSRGNKINPDTFVNFYSSKGWMVGKNKMKDWKACVRTWEQTEKEKNRPGKKNVFSGYDSQRDYDADALVDQINGMGG</sequence>
<name>A0AAP2RJ18_9FIRM</name>
<comment type="caution">
    <text evidence="2">The sequence shown here is derived from an EMBL/GenBank/DDBJ whole genome shotgun (WGS) entry which is preliminary data.</text>
</comment>
<organism evidence="2 3">
    <name type="scientific">Lientehia hominis</name>
    <dbReference type="NCBI Taxonomy" id="2897778"/>
    <lineage>
        <taxon>Bacteria</taxon>
        <taxon>Bacillati</taxon>
        <taxon>Bacillota</taxon>
        <taxon>Clostridia</taxon>
        <taxon>Lachnospirales</taxon>
        <taxon>Lachnospiraceae</taxon>
        <taxon>Lientehia</taxon>
    </lineage>
</organism>
<accession>A0AAP2RJ18</accession>
<dbReference type="AlphaFoldDB" id="A0AAP2RJ18"/>
<evidence type="ECO:0000256" key="1">
    <source>
        <dbReference type="SAM" id="MobiDB-lite"/>
    </source>
</evidence>
<evidence type="ECO:0000313" key="2">
    <source>
        <dbReference type="EMBL" id="MCD2492751.1"/>
    </source>
</evidence>
<gene>
    <name evidence="2" type="ORF">LQE92_08930</name>
</gene>